<evidence type="ECO:0000313" key="2">
    <source>
        <dbReference type="EMBL" id="DAD42408.1"/>
    </source>
</evidence>
<organism evidence="2 3">
    <name type="scientific">Nelumbo nucifera</name>
    <name type="common">Sacred lotus</name>
    <dbReference type="NCBI Taxonomy" id="4432"/>
    <lineage>
        <taxon>Eukaryota</taxon>
        <taxon>Viridiplantae</taxon>
        <taxon>Streptophyta</taxon>
        <taxon>Embryophyta</taxon>
        <taxon>Tracheophyta</taxon>
        <taxon>Spermatophyta</taxon>
        <taxon>Magnoliopsida</taxon>
        <taxon>Proteales</taxon>
        <taxon>Nelumbonaceae</taxon>
        <taxon>Nelumbo</taxon>
    </lineage>
</organism>
<keyword evidence="3" id="KW-1185">Reference proteome</keyword>
<proteinExistence type="predicted"/>
<evidence type="ECO:0000256" key="1">
    <source>
        <dbReference type="SAM" id="MobiDB-lite"/>
    </source>
</evidence>
<comment type="caution">
    <text evidence="2">The sequence shown here is derived from an EMBL/GenBank/DDBJ whole genome shotgun (WGS) entry which is preliminary data.</text>
</comment>
<feature type="region of interest" description="Disordered" evidence="1">
    <location>
        <begin position="68"/>
        <end position="97"/>
    </location>
</feature>
<dbReference type="AlphaFoldDB" id="A0A822ZKX7"/>
<gene>
    <name evidence="2" type="ORF">HUJ06_000638</name>
</gene>
<reference evidence="2 3" key="1">
    <citation type="journal article" date="2020" name="Mol. Biol. Evol.">
        <title>Distinct Expression and Methylation Patterns for Genes with Different Fates following a Single Whole-Genome Duplication in Flowering Plants.</title>
        <authorList>
            <person name="Shi T."/>
            <person name="Rahmani R.S."/>
            <person name="Gugger P.F."/>
            <person name="Wang M."/>
            <person name="Li H."/>
            <person name="Zhang Y."/>
            <person name="Li Z."/>
            <person name="Wang Q."/>
            <person name="Van de Peer Y."/>
            <person name="Marchal K."/>
            <person name="Chen J."/>
        </authorList>
    </citation>
    <scope>NUCLEOTIDE SEQUENCE [LARGE SCALE GENOMIC DNA]</scope>
    <source>
        <tissue evidence="2">Leaf</tissue>
    </source>
</reference>
<accession>A0A822ZKX7</accession>
<protein>
    <submittedName>
        <fullName evidence="2">Uncharacterized protein</fullName>
    </submittedName>
</protein>
<dbReference type="EMBL" id="DUZY01000006">
    <property type="protein sequence ID" value="DAD42408.1"/>
    <property type="molecule type" value="Genomic_DNA"/>
</dbReference>
<sequence>MSSTEPRHHHSSHLQPVIRAVFKRFNSLVPQADNLVVKVDRVISRFSTETGECSFLFHLLKSILQTLQDSPETSSNPAPKPELSDRNPSRIRQYQRA</sequence>
<dbReference type="Proteomes" id="UP000607653">
    <property type="component" value="Unassembled WGS sequence"/>
</dbReference>
<feature type="compositionally biased region" description="Polar residues" evidence="1">
    <location>
        <begin position="68"/>
        <end position="77"/>
    </location>
</feature>
<name>A0A822ZKX7_NELNU</name>
<evidence type="ECO:0000313" key="3">
    <source>
        <dbReference type="Proteomes" id="UP000607653"/>
    </source>
</evidence>